<organism evidence="2 3">
    <name type="scientific">Candidatus Schekmanbacteria bacterium RBG_13_48_7</name>
    <dbReference type="NCBI Taxonomy" id="1817878"/>
    <lineage>
        <taxon>Bacteria</taxon>
        <taxon>Candidatus Schekmaniibacteriota</taxon>
    </lineage>
</organism>
<feature type="transmembrane region" description="Helical" evidence="1">
    <location>
        <begin position="102"/>
        <end position="122"/>
    </location>
</feature>
<evidence type="ECO:0000313" key="2">
    <source>
        <dbReference type="EMBL" id="OGL49165.1"/>
    </source>
</evidence>
<dbReference type="AlphaFoldDB" id="A0A1F7S5S4"/>
<accession>A0A1F7S5S4</accession>
<protein>
    <submittedName>
        <fullName evidence="2">Uncharacterized protein</fullName>
    </submittedName>
</protein>
<evidence type="ECO:0000313" key="3">
    <source>
        <dbReference type="Proteomes" id="UP000179266"/>
    </source>
</evidence>
<feature type="transmembrane region" description="Helical" evidence="1">
    <location>
        <begin position="60"/>
        <end position="81"/>
    </location>
</feature>
<keyword evidence="1" id="KW-0812">Transmembrane</keyword>
<reference evidence="2 3" key="1">
    <citation type="journal article" date="2016" name="Nat. Commun.">
        <title>Thousands of microbial genomes shed light on interconnected biogeochemical processes in an aquifer system.</title>
        <authorList>
            <person name="Anantharaman K."/>
            <person name="Brown C.T."/>
            <person name="Hug L.A."/>
            <person name="Sharon I."/>
            <person name="Castelle C.J."/>
            <person name="Probst A.J."/>
            <person name="Thomas B.C."/>
            <person name="Singh A."/>
            <person name="Wilkins M.J."/>
            <person name="Karaoz U."/>
            <person name="Brodie E.L."/>
            <person name="Williams K.H."/>
            <person name="Hubbard S.S."/>
            <person name="Banfield J.F."/>
        </authorList>
    </citation>
    <scope>NUCLEOTIDE SEQUENCE [LARGE SCALE GENOMIC DNA]</scope>
</reference>
<sequence length="176" mass="19754">RFAEHLVVGISAGYWTAILWRTNLLPLLAPLFKGEKYILIIPLILGFMILFRFWPEYSWLSRWPIAFILGISSGIVIPLVLRTRVLLQVQGSIQPINLLQADGWNQLIVVISTICALAYFYFSKAHKGVFGGIAQVGVVVLMIGFGATFGYTVMSRISLLIGRMHFLLSEWLGILT</sequence>
<proteinExistence type="predicted"/>
<keyword evidence="1" id="KW-1133">Transmembrane helix</keyword>
<keyword evidence="1" id="KW-0472">Membrane</keyword>
<evidence type="ECO:0000256" key="1">
    <source>
        <dbReference type="SAM" id="Phobius"/>
    </source>
</evidence>
<gene>
    <name evidence="2" type="ORF">A2161_13870</name>
</gene>
<feature type="transmembrane region" description="Helical" evidence="1">
    <location>
        <begin position="128"/>
        <end position="154"/>
    </location>
</feature>
<name>A0A1F7S5S4_9BACT</name>
<dbReference type="Proteomes" id="UP000179266">
    <property type="component" value="Unassembled WGS sequence"/>
</dbReference>
<feature type="non-terminal residue" evidence="2">
    <location>
        <position position="1"/>
    </location>
</feature>
<dbReference type="EMBL" id="MGDD01000022">
    <property type="protein sequence ID" value="OGL49165.1"/>
    <property type="molecule type" value="Genomic_DNA"/>
</dbReference>
<feature type="transmembrane region" description="Helical" evidence="1">
    <location>
        <begin position="6"/>
        <end position="25"/>
    </location>
</feature>
<comment type="caution">
    <text evidence="2">The sequence shown here is derived from an EMBL/GenBank/DDBJ whole genome shotgun (WGS) entry which is preliminary data.</text>
</comment>
<feature type="transmembrane region" description="Helical" evidence="1">
    <location>
        <begin position="37"/>
        <end position="54"/>
    </location>
</feature>